<dbReference type="EMBL" id="AP023355">
    <property type="protein sequence ID" value="BCJ35631.1"/>
    <property type="molecule type" value="Genomic_DNA"/>
</dbReference>
<dbReference type="RefSeq" id="WP_203962124.1">
    <property type="nucleotide sequence ID" value="NZ_AP023355.1"/>
</dbReference>
<reference evidence="1 2" key="1">
    <citation type="submission" date="2020-08" db="EMBL/GenBank/DDBJ databases">
        <title>Whole genome shotgun sequence of Actinocatenispora thailandica NBRC 105041.</title>
        <authorList>
            <person name="Komaki H."/>
            <person name="Tamura T."/>
        </authorList>
    </citation>
    <scope>NUCLEOTIDE SEQUENCE [LARGE SCALE GENOMIC DNA]</scope>
    <source>
        <strain evidence="1 2">NBRC 105041</strain>
    </source>
</reference>
<dbReference type="Gene3D" id="1.10.287.1060">
    <property type="entry name" value="ESAT-6-like"/>
    <property type="match status" value="1"/>
</dbReference>
<dbReference type="KEGG" id="atl:Athai_31340"/>
<protein>
    <recommendedName>
        <fullName evidence="3">WXG100 family type VII secretion target</fullName>
    </recommendedName>
</protein>
<dbReference type="Proteomes" id="UP000611640">
    <property type="component" value="Chromosome"/>
</dbReference>
<dbReference type="AlphaFoldDB" id="A0A7R7HXD9"/>
<name>A0A7R7HXD9_9ACTN</name>
<sequence length="306" mass="34378">MSENPSGSLWVNPEGVTKVGNAYQQQIALYETHLHRLESLRERYRSAWGDDSMGKQFQEQFDPLIDTLKGMITGVIGTLEFTAKGLRTAGESYRRADEDAATGSRKLNAEFSRALVPSDPPASIEGSEAEKVRLADRVELTPLRKTESVPASWRAAEPPHALEARRAELRSREHVVRREQGETIEGTVHPLEPTVSFRRDRESLLPLRATRSTVFVRNTRAPEGESVLGREPSRLRYGVRIPERPVLALRPGVLLSREAPHSELPERVAFRPAELDVVRSRSIEGEPTQAETFRRLVEPIPGEPRD</sequence>
<evidence type="ECO:0000313" key="1">
    <source>
        <dbReference type="EMBL" id="BCJ35631.1"/>
    </source>
</evidence>
<evidence type="ECO:0008006" key="3">
    <source>
        <dbReference type="Google" id="ProtNLM"/>
    </source>
</evidence>
<accession>A0A7R7HXD9</accession>
<keyword evidence="2" id="KW-1185">Reference proteome</keyword>
<evidence type="ECO:0000313" key="2">
    <source>
        <dbReference type="Proteomes" id="UP000611640"/>
    </source>
</evidence>
<proteinExistence type="predicted"/>
<gene>
    <name evidence="1" type="ORF">Athai_31340</name>
</gene>
<organism evidence="1 2">
    <name type="scientific">Actinocatenispora thailandica</name>
    <dbReference type="NCBI Taxonomy" id="227318"/>
    <lineage>
        <taxon>Bacteria</taxon>
        <taxon>Bacillati</taxon>
        <taxon>Actinomycetota</taxon>
        <taxon>Actinomycetes</taxon>
        <taxon>Micromonosporales</taxon>
        <taxon>Micromonosporaceae</taxon>
        <taxon>Actinocatenispora</taxon>
    </lineage>
</organism>